<dbReference type="Proteomes" id="UP000515917">
    <property type="component" value="Chromosome"/>
</dbReference>
<dbReference type="EMBL" id="CP025781">
    <property type="protein sequence ID" value="QBC42740.1"/>
    <property type="molecule type" value="Genomic_DNA"/>
</dbReference>
<dbReference type="KEGG" id="ifl:C1H71_03680"/>
<reference evidence="1 2" key="1">
    <citation type="submission" date="2018-01" db="EMBL/GenBank/DDBJ databases">
        <title>Genome sequence of Iodobacter sp. strain PCH194 isolated from Indian Trans-Himalaya.</title>
        <authorList>
            <person name="Kumar V."/>
            <person name="Thakur V."/>
            <person name="Kumar S."/>
            <person name="Singh D."/>
        </authorList>
    </citation>
    <scope>NUCLEOTIDE SEQUENCE [LARGE SCALE GENOMIC DNA]</scope>
    <source>
        <strain evidence="1 2">PCH194</strain>
    </source>
</reference>
<dbReference type="AlphaFoldDB" id="A0A7G3G5K6"/>
<evidence type="ECO:0000313" key="2">
    <source>
        <dbReference type="Proteomes" id="UP000515917"/>
    </source>
</evidence>
<organism evidence="1 2">
    <name type="scientific">Iodobacter fluviatilis</name>
    <dbReference type="NCBI Taxonomy" id="537"/>
    <lineage>
        <taxon>Bacteria</taxon>
        <taxon>Pseudomonadati</taxon>
        <taxon>Pseudomonadota</taxon>
        <taxon>Betaproteobacteria</taxon>
        <taxon>Neisseriales</taxon>
        <taxon>Chitinibacteraceae</taxon>
        <taxon>Iodobacter</taxon>
    </lineage>
</organism>
<sequence length="98" mass="10951">MKRQQTLGLLANHNAPTHRNQSTQAKVTTCDDPASQFARAILASTEDVWSKAYPEAFGNAYKKPTLVLFRDQVNPPAVAPLLRWGHFIARQISKFIST</sequence>
<protein>
    <submittedName>
        <fullName evidence="1">Uncharacterized protein</fullName>
    </submittedName>
</protein>
<evidence type="ECO:0000313" key="1">
    <source>
        <dbReference type="EMBL" id="QBC42740.1"/>
    </source>
</evidence>
<keyword evidence="2" id="KW-1185">Reference proteome</keyword>
<gene>
    <name evidence="1" type="ORF">C1H71_03680</name>
</gene>
<dbReference type="InterPro" id="IPR007343">
    <property type="entry name" value="Uncharacterised_pept_Zn_put"/>
</dbReference>
<dbReference type="Pfam" id="PF04228">
    <property type="entry name" value="Zn_peptidase"/>
    <property type="match status" value="1"/>
</dbReference>
<accession>A0A7G3G5K6</accession>
<proteinExistence type="predicted"/>
<name>A0A7G3G5K6_9NEIS</name>